<dbReference type="Proteomes" id="UP000182409">
    <property type="component" value="Unassembled WGS sequence"/>
</dbReference>
<sequence length="178" mass="19311">MTENDVKTEPEIELRRNFVSAMRRLIATVTIITAGDASARAGMVATAVMSVSADPPSLVVGINREATVWQAVKDTGRFSVNLLATHHAPLVYPFSGQLQGEERFTLGEWHAHTSQTPYLADAIVSLFCRVDSALDYGTHTLFVGAVDDIRLSAAANEPLLWRNGSFANAVPLDELLES</sequence>
<evidence type="ECO:0000259" key="2">
    <source>
        <dbReference type="SMART" id="SM00903"/>
    </source>
</evidence>
<dbReference type="InterPro" id="IPR050268">
    <property type="entry name" value="NADH-dep_flavin_reductase"/>
</dbReference>
<keyword evidence="1" id="KW-0560">Oxidoreductase</keyword>
<evidence type="ECO:0000313" key="3">
    <source>
        <dbReference type="EMBL" id="SEC41199.1"/>
    </source>
</evidence>
<dbReference type="InterPro" id="IPR012349">
    <property type="entry name" value="Split_barrel_FMN-bd"/>
</dbReference>
<dbReference type="InterPro" id="IPR002563">
    <property type="entry name" value="Flavin_Rdtase-like_dom"/>
</dbReference>
<evidence type="ECO:0000256" key="1">
    <source>
        <dbReference type="ARBA" id="ARBA00023002"/>
    </source>
</evidence>
<reference evidence="3 4" key="1">
    <citation type="submission" date="2016-10" db="EMBL/GenBank/DDBJ databases">
        <authorList>
            <person name="de Groot N.N."/>
        </authorList>
    </citation>
    <scope>NUCLEOTIDE SEQUENCE [LARGE SCALE GENOMIC DNA]</scope>
    <source>
        <strain evidence="3 4">AB35.6</strain>
    </source>
</reference>
<dbReference type="GO" id="GO:0010181">
    <property type="term" value="F:FMN binding"/>
    <property type="evidence" value="ECO:0007669"/>
    <property type="project" value="InterPro"/>
</dbReference>
<dbReference type="AlphaFoldDB" id="A0A1H4SAV0"/>
<gene>
    <name evidence="3" type="ORF">SAMN05443244_3395</name>
</gene>
<dbReference type="GO" id="GO:0006208">
    <property type="term" value="P:pyrimidine nucleobase catabolic process"/>
    <property type="evidence" value="ECO:0007669"/>
    <property type="project" value="TreeGrafter"/>
</dbReference>
<protein>
    <submittedName>
        <fullName evidence="3">NADH-FMN oxidoreductase RutF, flavin reductase (DIM6/NTAB) family</fullName>
    </submittedName>
</protein>
<name>A0A1H4SAV0_9BACT</name>
<accession>A0A1H4SAV0</accession>
<dbReference type="PANTHER" id="PTHR30466">
    <property type="entry name" value="FLAVIN REDUCTASE"/>
    <property type="match status" value="1"/>
</dbReference>
<dbReference type="Gene3D" id="2.30.110.10">
    <property type="entry name" value="Electron Transport, Fmn-binding Protein, Chain A"/>
    <property type="match status" value="1"/>
</dbReference>
<dbReference type="GO" id="GO:0042602">
    <property type="term" value="F:riboflavin reductase (NADPH) activity"/>
    <property type="evidence" value="ECO:0007669"/>
    <property type="project" value="TreeGrafter"/>
</dbReference>
<proteinExistence type="predicted"/>
<dbReference type="EMBL" id="FNSD01000001">
    <property type="protein sequence ID" value="SEC41199.1"/>
    <property type="molecule type" value="Genomic_DNA"/>
</dbReference>
<evidence type="ECO:0000313" key="4">
    <source>
        <dbReference type="Proteomes" id="UP000182409"/>
    </source>
</evidence>
<organism evidence="3 4">
    <name type="scientific">Terriglobus roseus</name>
    <dbReference type="NCBI Taxonomy" id="392734"/>
    <lineage>
        <taxon>Bacteria</taxon>
        <taxon>Pseudomonadati</taxon>
        <taxon>Acidobacteriota</taxon>
        <taxon>Terriglobia</taxon>
        <taxon>Terriglobales</taxon>
        <taxon>Acidobacteriaceae</taxon>
        <taxon>Terriglobus</taxon>
    </lineage>
</organism>
<dbReference type="PANTHER" id="PTHR30466:SF1">
    <property type="entry name" value="FMN REDUCTASE (NADH) RUTF"/>
    <property type="match status" value="1"/>
</dbReference>
<dbReference type="Pfam" id="PF01613">
    <property type="entry name" value="Flavin_Reduct"/>
    <property type="match status" value="1"/>
</dbReference>
<dbReference type="SMART" id="SM00903">
    <property type="entry name" value="Flavin_Reduct"/>
    <property type="match status" value="1"/>
</dbReference>
<dbReference type="RefSeq" id="WP_074655172.1">
    <property type="nucleotide sequence ID" value="NZ_FNSD01000001.1"/>
</dbReference>
<dbReference type="SUPFAM" id="SSF50475">
    <property type="entry name" value="FMN-binding split barrel"/>
    <property type="match status" value="1"/>
</dbReference>
<feature type="domain" description="Flavin reductase like" evidence="2">
    <location>
        <begin position="22"/>
        <end position="168"/>
    </location>
</feature>